<name>A0A4Y7PHV1_9AGAM</name>
<dbReference type="Gene3D" id="3.80.10.10">
    <property type="entry name" value="Ribonuclease Inhibitor"/>
    <property type="match status" value="1"/>
</dbReference>
<dbReference type="AlphaFoldDB" id="A0A4Y7PHV1"/>
<dbReference type="Proteomes" id="UP000294933">
    <property type="component" value="Unassembled WGS sequence"/>
</dbReference>
<dbReference type="EMBL" id="ML170326">
    <property type="protein sequence ID" value="TDL14561.1"/>
    <property type="molecule type" value="Genomic_DNA"/>
</dbReference>
<dbReference type="InterPro" id="IPR032675">
    <property type="entry name" value="LRR_dom_sf"/>
</dbReference>
<evidence type="ECO:0000313" key="1">
    <source>
        <dbReference type="EMBL" id="TDL14561.1"/>
    </source>
</evidence>
<sequence>MSNLHVETLRHALDLSRDAHASLRKRHADLLICANKAVEQNGYLLNLPQEIISHIASFLYWGDKKQPKPRTPKPHTEWVQTMYRPTLESIRFENDVQNQLRLTKGSSAVVTDSERLLSVQYYMVKDHYYKLNDHSKNLSRQTLLSTTRRWRELHLDVEVIPHPDCCDFLNPRVASLPSLSHLSLSYGSGCESSAPLQKWWGGFVEQFGLGRNPSPILRSARVQLIFLSTSGSRFSNVRHLQVDLPTNHTSSELSSAFRSMQHLITLNISFLGLHVEANANVVQKGIVKLPSLQELTMRGLSLGFPIMNATVDAFECQNLRVFCAEPSRFVSKPRHEEITNLLISVHDSFPILKELLLHIPHAGSPDSWNNRPDGRFGTSQSVVRNLSFPTQDGRWLLPHLTTLAIPLVSDKNALTALVSLGHNRRTNGALARLVYLRFIAWYWTKTQDSDEMLQSLLKHYHDVEVLDKSYQV</sequence>
<evidence type="ECO:0000313" key="2">
    <source>
        <dbReference type="Proteomes" id="UP000294933"/>
    </source>
</evidence>
<evidence type="ECO:0008006" key="3">
    <source>
        <dbReference type="Google" id="ProtNLM"/>
    </source>
</evidence>
<gene>
    <name evidence="1" type="ORF">BD410DRAFT_191052</name>
</gene>
<proteinExistence type="predicted"/>
<organism evidence="1 2">
    <name type="scientific">Rickenella mellea</name>
    <dbReference type="NCBI Taxonomy" id="50990"/>
    <lineage>
        <taxon>Eukaryota</taxon>
        <taxon>Fungi</taxon>
        <taxon>Dikarya</taxon>
        <taxon>Basidiomycota</taxon>
        <taxon>Agaricomycotina</taxon>
        <taxon>Agaricomycetes</taxon>
        <taxon>Hymenochaetales</taxon>
        <taxon>Rickenellaceae</taxon>
        <taxon>Rickenella</taxon>
    </lineage>
</organism>
<reference evidence="1 2" key="1">
    <citation type="submission" date="2018-06" db="EMBL/GenBank/DDBJ databases">
        <title>A transcriptomic atlas of mushroom development highlights an independent origin of complex multicellularity.</title>
        <authorList>
            <consortium name="DOE Joint Genome Institute"/>
            <person name="Krizsan K."/>
            <person name="Almasi E."/>
            <person name="Merenyi Z."/>
            <person name="Sahu N."/>
            <person name="Viragh M."/>
            <person name="Koszo T."/>
            <person name="Mondo S."/>
            <person name="Kiss B."/>
            <person name="Balint B."/>
            <person name="Kues U."/>
            <person name="Barry K."/>
            <person name="Hegedus J.C."/>
            <person name="Henrissat B."/>
            <person name="Johnson J."/>
            <person name="Lipzen A."/>
            <person name="Ohm R."/>
            <person name="Nagy I."/>
            <person name="Pangilinan J."/>
            <person name="Yan J."/>
            <person name="Xiong Y."/>
            <person name="Grigoriev I.V."/>
            <person name="Hibbett D.S."/>
            <person name="Nagy L.G."/>
        </authorList>
    </citation>
    <scope>NUCLEOTIDE SEQUENCE [LARGE SCALE GENOMIC DNA]</scope>
    <source>
        <strain evidence="1 2">SZMC22713</strain>
    </source>
</reference>
<accession>A0A4Y7PHV1</accession>
<dbReference type="SUPFAM" id="SSF52047">
    <property type="entry name" value="RNI-like"/>
    <property type="match status" value="1"/>
</dbReference>
<protein>
    <recommendedName>
        <fullName evidence="3">F-box domain-containing protein</fullName>
    </recommendedName>
</protein>
<keyword evidence="2" id="KW-1185">Reference proteome</keyword>
<dbReference type="VEuPathDB" id="FungiDB:BD410DRAFT_191052"/>